<dbReference type="InterPro" id="IPR032675">
    <property type="entry name" value="LRR_dom_sf"/>
</dbReference>
<evidence type="ECO:0000256" key="1">
    <source>
        <dbReference type="SAM" id="SignalP"/>
    </source>
</evidence>
<dbReference type="Proteomes" id="UP000053555">
    <property type="component" value="Unassembled WGS sequence"/>
</dbReference>
<protein>
    <submittedName>
        <fullName evidence="2">F-box/LRR-repeat protein 3</fullName>
    </submittedName>
</protein>
<keyword evidence="1" id="KW-0732">Signal</keyword>
<feature type="chain" id="PRO_5040563004" evidence="1">
    <location>
        <begin position="26"/>
        <end position="134"/>
    </location>
</feature>
<organism evidence="2">
    <name type="scientific">Glycine soja</name>
    <name type="common">Wild soybean</name>
    <dbReference type="NCBI Taxonomy" id="3848"/>
    <lineage>
        <taxon>Eukaryota</taxon>
        <taxon>Viridiplantae</taxon>
        <taxon>Streptophyta</taxon>
        <taxon>Embryophyta</taxon>
        <taxon>Tracheophyta</taxon>
        <taxon>Spermatophyta</taxon>
        <taxon>Magnoliopsida</taxon>
        <taxon>eudicotyledons</taxon>
        <taxon>Gunneridae</taxon>
        <taxon>Pentapetalae</taxon>
        <taxon>rosids</taxon>
        <taxon>fabids</taxon>
        <taxon>Fabales</taxon>
        <taxon>Fabaceae</taxon>
        <taxon>Papilionoideae</taxon>
        <taxon>50 kb inversion clade</taxon>
        <taxon>NPAAA clade</taxon>
        <taxon>indigoferoid/millettioid clade</taxon>
        <taxon>Phaseoleae</taxon>
        <taxon>Glycine</taxon>
        <taxon>Glycine subgen. Soja</taxon>
    </lineage>
</organism>
<feature type="signal peptide" evidence="1">
    <location>
        <begin position="1"/>
        <end position="25"/>
    </location>
</feature>
<dbReference type="EMBL" id="QZWG01000009">
    <property type="protein sequence ID" value="RZB91522.1"/>
    <property type="molecule type" value="Genomic_DNA"/>
</dbReference>
<dbReference type="EMBL" id="KN640964">
    <property type="protein sequence ID" value="KHN46688.1"/>
    <property type="molecule type" value="Genomic_DNA"/>
</dbReference>
<dbReference type="SMR" id="A0A0B2SPD7"/>
<dbReference type="Gene3D" id="3.80.10.10">
    <property type="entry name" value="Ribonuclease Inhibitor"/>
    <property type="match status" value="1"/>
</dbReference>
<reference evidence="3 4" key="2">
    <citation type="submission" date="2018-09" db="EMBL/GenBank/DDBJ databases">
        <title>A high-quality reference genome of wild soybean provides a powerful tool to mine soybean genomes.</title>
        <authorList>
            <person name="Xie M."/>
            <person name="Chung C.Y.L."/>
            <person name="Li M.-W."/>
            <person name="Wong F.-L."/>
            <person name="Chan T.-F."/>
            <person name="Lam H.-M."/>
        </authorList>
    </citation>
    <scope>NUCLEOTIDE SEQUENCE [LARGE SCALE GENOMIC DNA]</scope>
    <source>
        <strain evidence="4">cv. W05</strain>
        <tissue evidence="3">Hypocotyl of etiolated seedlings</tissue>
    </source>
</reference>
<sequence length="134" mass="15276">MTHRSRLDLSWWFTGIGLLSLNARCEHLVELSILGVAAMAHAQNLRKLWLARCKMVTNMGIGCIVMGCKKLKLIFLKWCVGIGDLVAIKCKELTTLDLSYFPHFLTTLCCLKFWAKGRGIYSNVFLVVLTWHFL</sequence>
<evidence type="ECO:0000313" key="2">
    <source>
        <dbReference type="EMBL" id="KHN46688.1"/>
    </source>
</evidence>
<dbReference type="SUPFAM" id="SSF52047">
    <property type="entry name" value="RNI-like"/>
    <property type="match status" value="1"/>
</dbReference>
<dbReference type="Proteomes" id="UP000289340">
    <property type="component" value="Chromosome 9"/>
</dbReference>
<accession>A0A0B2SPD7</accession>
<proteinExistence type="predicted"/>
<dbReference type="SUPFAM" id="SSF81631">
    <property type="entry name" value="PAP/OAS1 substrate-binding domain"/>
    <property type="match status" value="1"/>
</dbReference>
<keyword evidence="4" id="KW-1185">Reference proteome</keyword>
<gene>
    <name evidence="3" type="ORF">D0Y65_023784</name>
    <name evidence="2" type="ORF">glysoja_046867</name>
</gene>
<name>A0A0B2SPD7_GLYSO</name>
<reference evidence="2" key="1">
    <citation type="submission" date="2014-07" db="EMBL/GenBank/DDBJ databases">
        <title>Identification of a novel salt tolerance gene in wild soybean by whole-genome sequencing.</title>
        <authorList>
            <person name="Lam H.-M."/>
            <person name="Qi X."/>
            <person name="Li M.-W."/>
            <person name="Liu X."/>
            <person name="Xie M."/>
            <person name="Ni M."/>
            <person name="Xu X."/>
        </authorList>
    </citation>
    <scope>NUCLEOTIDE SEQUENCE [LARGE SCALE GENOMIC DNA]</scope>
    <source>
        <tissue evidence="2">Root</tissue>
    </source>
</reference>
<evidence type="ECO:0000313" key="4">
    <source>
        <dbReference type="Proteomes" id="UP000289340"/>
    </source>
</evidence>
<evidence type="ECO:0000313" key="3">
    <source>
        <dbReference type="EMBL" id="RZB91522.1"/>
    </source>
</evidence>
<dbReference type="AlphaFoldDB" id="A0A0B2SPD7"/>